<dbReference type="InterPro" id="IPR029063">
    <property type="entry name" value="SAM-dependent_MTases_sf"/>
</dbReference>
<gene>
    <name evidence="11" type="primary">rlmE</name>
    <name evidence="11" type="synonym">ftsJ</name>
    <name evidence="11" type="synonym">rrmJ</name>
    <name evidence="13" type="ORF">G5575_15905</name>
</gene>
<evidence type="ECO:0000256" key="9">
    <source>
        <dbReference type="ARBA" id="ARBA00042745"/>
    </source>
</evidence>
<dbReference type="InterPro" id="IPR015507">
    <property type="entry name" value="rRNA-MeTfrase_E"/>
</dbReference>
<evidence type="ECO:0000313" key="13">
    <source>
        <dbReference type="EMBL" id="NGP18941.1"/>
    </source>
</evidence>
<evidence type="ECO:0000256" key="5">
    <source>
        <dbReference type="ARBA" id="ARBA00037569"/>
    </source>
</evidence>
<evidence type="ECO:0000256" key="6">
    <source>
        <dbReference type="ARBA" id="ARBA00038861"/>
    </source>
</evidence>
<keyword evidence="3 11" id="KW-0808">Transferase</keyword>
<protein>
    <recommendedName>
        <fullName evidence="7 11">Ribosomal RNA large subunit methyltransferase E</fullName>
        <ecNumber evidence="6 11">2.1.1.166</ecNumber>
    </recommendedName>
    <alternativeName>
        <fullName evidence="9 11">23S rRNA Um2552 methyltransferase</fullName>
    </alternativeName>
    <alternativeName>
        <fullName evidence="8 11">rRNA (uridine-2'-O-)-methyltransferase</fullName>
    </alternativeName>
</protein>
<evidence type="ECO:0000256" key="11">
    <source>
        <dbReference type="HAMAP-Rule" id="MF_01547"/>
    </source>
</evidence>
<comment type="catalytic activity">
    <reaction evidence="10 11">
        <text>uridine(2552) in 23S rRNA + S-adenosyl-L-methionine = 2'-O-methyluridine(2552) in 23S rRNA + S-adenosyl-L-homocysteine + H(+)</text>
        <dbReference type="Rhea" id="RHEA:42720"/>
        <dbReference type="Rhea" id="RHEA-COMP:10202"/>
        <dbReference type="Rhea" id="RHEA-COMP:10203"/>
        <dbReference type="ChEBI" id="CHEBI:15378"/>
        <dbReference type="ChEBI" id="CHEBI:57856"/>
        <dbReference type="ChEBI" id="CHEBI:59789"/>
        <dbReference type="ChEBI" id="CHEBI:65315"/>
        <dbReference type="ChEBI" id="CHEBI:74478"/>
        <dbReference type="EC" id="2.1.1.166"/>
    </reaction>
</comment>
<feature type="binding site" evidence="11">
    <location>
        <position position="164"/>
    </location>
    <ligand>
        <name>S-adenosyl-L-methionine</name>
        <dbReference type="ChEBI" id="CHEBI:59789"/>
    </ligand>
</feature>
<evidence type="ECO:0000256" key="7">
    <source>
        <dbReference type="ARBA" id="ARBA00041129"/>
    </source>
</evidence>
<dbReference type="EMBL" id="JAALFG010000004">
    <property type="protein sequence ID" value="NGP18941.1"/>
    <property type="molecule type" value="Genomic_DNA"/>
</dbReference>
<dbReference type="InterPro" id="IPR050082">
    <property type="entry name" value="RNA_methyltr_RlmE"/>
</dbReference>
<evidence type="ECO:0000256" key="4">
    <source>
        <dbReference type="ARBA" id="ARBA00022691"/>
    </source>
</evidence>
<keyword evidence="2 11" id="KW-0489">Methyltransferase</keyword>
<dbReference type="InterPro" id="IPR002877">
    <property type="entry name" value="RNA_MeTrfase_FtsJ_dom"/>
</dbReference>
<organism evidence="13 14">
    <name type="scientific">Devosia aurantiaca</name>
    <dbReference type="NCBI Taxonomy" id="2714858"/>
    <lineage>
        <taxon>Bacteria</taxon>
        <taxon>Pseudomonadati</taxon>
        <taxon>Pseudomonadota</taxon>
        <taxon>Alphaproteobacteria</taxon>
        <taxon>Hyphomicrobiales</taxon>
        <taxon>Devosiaceae</taxon>
        <taxon>Devosia</taxon>
    </lineage>
</organism>
<dbReference type="Gene3D" id="3.40.50.150">
    <property type="entry name" value="Vaccinia Virus protein VP39"/>
    <property type="match status" value="1"/>
</dbReference>
<dbReference type="PANTHER" id="PTHR10920">
    <property type="entry name" value="RIBOSOMAL RNA METHYLTRANSFERASE"/>
    <property type="match status" value="1"/>
</dbReference>
<evidence type="ECO:0000256" key="1">
    <source>
        <dbReference type="ARBA" id="ARBA00022552"/>
    </source>
</evidence>
<evidence type="ECO:0000313" key="14">
    <source>
        <dbReference type="Proteomes" id="UP000474802"/>
    </source>
</evidence>
<dbReference type="Pfam" id="PF01728">
    <property type="entry name" value="FtsJ"/>
    <property type="match status" value="1"/>
</dbReference>
<proteinExistence type="inferred from homology"/>
<dbReference type="PANTHER" id="PTHR10920:SF18">
    <property type="entry name" value="RRNA METHYLTRANSFERASE 2, MITOCHONDRIAL"/>
    <property type="match status" value="1"/>
</dbReference>
<feature type="binding site" evidence="11">
    <location>
        <position position="148"/>
    </location>
    <ligand>
        <name>S-adenosyl-L-methionine</name>
        <dbReference type="ChEBI" id="CHEBI:59789"/>
    </ligand>
</feature>
<evidence type="ECO:0000256" key="8">
    <source>
        <dbReference type="ARBA" id="ARBA00041995"/>
    </source>
</evidence>
<dbReference type="GO" id="GO:0005737">
    <property type="term" value="C:cytoplasm"/>
    <property type="evidence" value="ECO:0007669"/>
    <property type="project" value="UniProtKB-SubCell"/>
</dbReference>
<feature type="binding site" evidence="11">
    <location>
        <position position="189"/>
    </location>
    <ligand>
        <name>S-adenosyl-L-methionine</name>
        <dbReference type="ChEBI" id="CHEBI:59789"/>
    </ligand>
</feature>
<name>A0A6M1T2A5_9HYPH</name>
<evidence type="ECO:0000256" key="3">
    <source>
        <dbReference type="ARBA" id="ARBA00022679"/>
    </source>
</evidence>
<dbReference type="GO" id="GO:0008650">
    <property type="term" value="F:rRNA (uridine-2'-O-)-methyltransferase activity"/>
    <property type="evidence" value="ECO:0007669"/>
    <property type="project" value="UniProtKB-UniRule"/>
</dbReference>
<dbReference type="EC" id="2.1.1.166" evidence="6 11"/>
<dbReference type="HAMAP" id="MF_01547">
    <property type="entry name" value="RNA_methyltr_E"/>
    <property type="match status" value="1"/>
</dbReference>
<evidence type="ECO:0000256" key="2">
    <source>
        <dbReference type="ARBA" id="ARBA00022603"/>
    </source>
</evidence>
<feature type="active site" description="Proton acceptor" evidence="11">
    <location>
        <position position="229"/>
    </location>
</feature>
<sequence>MADGARARCGSGLARRHSDLVDGCRSHHQALLALSEGSWQWSIARLWAPAAASPTRILKSASRRPKGRKVASTKWLERQLNDPYVARARSEGYRSRAAFKIKEMNEKQKFFKKGSRVVDLGAAPGGWSQVAAAAVGSTDANPLVVGIDYLDMDPIPGVILFKKDFTEDDAPGLLIEALGGHKVDVVMSDMAWPTTGHRATDHLRIVHLIEIAADFAIQVLAPGGSFVAKVFQGGTEHELLHMLKRHFNTTFHIKPPSSRKDSAEAYLVAKGFKGSNVAENAEEER</sequence>
<feature type="binding site" evidence="11">
    <location>
        <position position="125"/>
    </location>
    <ligand>
        <name>S-adenosyl-L-methionine</name>
        <dbReference type="ChEBI" id="CHEBI:59789"/>
    </ligand>
</feature>
<reference evidence="13 14" key="2">
    <citation type="submission" date="2020-03" db="EMBL/GenBank/DDBJ databases">
        <title>Devosia chinhatensis sp. nov., isolated from a hexachlorocyclohexane (HCH) dump site in India.</title>
        <authorList>
            <person name="Kumar M."/>
            <person name="Lal R."/>
        </authorList>
    </citation>
    <scope>NUCLEOTIDE SEQUENCE [LARGE SCALE GENOMIC DNA]</scope>
    <source>
        <strain evidence="13 14">H239</strain>
    </source>
</reference>
<keyword evidence="1 11" id="KW-0698">rRNA processing</keyword>
<feature type="domain" description="Ribosomal RNA methyltransferase FtsJ" evidence="12">
    <location>
        <begin position="93"/>
        <end position="272"/>
    </location>
</feature>
<comment type="similarity">
    <text evidence="11">Belongs to the class I-like SAM-binding methyltransferase superfamily. RNA methyltransferase RlmE family.</text>
</comment>
<dbReference type="AlphaFoldDB" id="A0A6M1T2A5"/>
<evidence type="ECO:0000256" key="10">
    <source>
        <dbReference type="ARBA" id="ARBA00048970"/>
    </source>
</evidence>
<comment type="subcellular location">
    <subcellularLocation>
        <location evidence="11">Cytoplasm</location>
    </subcellularLocation>
</comment>
<evidence type="ECO:0000259" key="12">
    <source>
        <dbReference type="Pfam" id="PF01728"/>
    </source>
</evidence>
<keyword evidence="14" id="KW-1185">Reference proteome</keyword>
<reference evidence="13 14" key="1">
    <citation type="submission" date="2020-02" db="EMBL/GenBank/DDBJ databases">
        <authorList>
            <person name="Khan S.A."/>
            <person name="Jeon C.O."/>
            <person name="Chun B.H."/>
        </authorList>
    </citation>
    <scope>NUCLEOTIDE SEQUENCE [LARGE SCALE GENOMIC DNA]</scope>
    <source>
        <strain evidence="13 14">H239</strain>
    </source>
</reference>
<comment type="caution">
    <text evidence="13">The sequence shown here is derived from an EMBL/GenBank/DDBJ whole genome shotgun (WGS) entry which is preliminary data.</text>
</comment>
<keyword evidence="4 11" id="KW-0949">S-adenosyl-L-methionine</keyword>
<dbReference type="Proteomes" id="UP000474802">
    <property type="component" value="Unassembled WGS sequence"/>
</dbReference>
<dbReference type="SUPFAM" id="SSF53335">
    <property type="entry name" value="S-adenosyl-L-methionine-dependent methyltransferases"/>
    <property type="match status" value="1"/>
</dbReference>
<feature type="binding site" evidence="11">
    <location>
        <position position="127"/>
    </location>
    <ligand>
        <name>S-adenosyl-L-methionine</name>
        <dbReference type="ChEBI" id="CHEBI:59789"/>
    </ligand>
</feature>
<comment type="function">
    <text evidence="5 11">Specifically methylates the uridine in position 2552 of 23S rRNA at the 2'-O position of the ribose in the fully assembled 50S ribosomal subunit.</text>
</comment>
<accession>A0A6M1T2A5</accession>
<keyword evidence="11" id="KW-0963">Cytoplasm</keyword>